<evidence type="ECO:0000256" key="5">
    <source>
        <dbReference type="SAM" id="Phobius"/>
    </source>
</evidence>
<keyword evidence="6" id="KW-0732">Signal</keyword>
<feature type="chain" id="PRO_5031477013" description="Sugar phosphate transporter domain-containing protein" evidence="6">
    <location>
        <begin position="19"/>
        <end position="373"/>
    </location>
</feature>
<keyword evidence="4 5" id="KW-0472">Membrane</keyword>
<name>A0A7S2WTT3_9STRA</name>
<dbReference type="Pfam" id="PF03151">
    <property type="entry name" value="TPT"/>
    <property type="match status" value="1"/>
</dbReference>
<evidence type="ECO:0000313" key="8">
    <source>
        <dbReference type="EMBL" id="CAD9707352.1"/>
    </source>
</evidence>
<feature type="transmembrane region" description="Helical" evidence="5">
    <location>
        <begin position="70"/>
        <end position="87"/>
    </location>
</feature>
<feature type="transmembrane region" description="Helical" evidence="5">
    <location>
        <begin position="292"/>
        <end position="312"/>
    </location>
</feature>
<dbReference type="GO" id="GO:0016020">
    <property type="term" value="C:membrane"/>
    <property type="evidence" value="ECO:0007669"/>
    <property type="project" value="UniProtKB-SubCell"/>
</dbReference>
<dbReference type="SUPFAM" id="SSF103481">
    <property type="entry name" value="Multidrug resistance efflux transporter EmrE"/>
    <property type="match status" value="2"/>
</dbReference>
<evidence type="ECO:0000256" key="6">
    <source>
        <dbReference type="SAM" id="SignalP"/>
    </source>
</evidence>
<feature type="transmembrane region" description="Helical" evidence="5">
    <location>
        <begin position="252"/>
        <end position="272"/>
    </location>
</feature>
<feature type="transmembrane region" description="Helical" evidence="5">
    <location>
        <begin position="99"/>
        <end position="121"/>
    </location>
</feature>
<dbReference type="PANTHER" id="PTHR11132">
    <property type="entry name" value="SOLUTE CARRIER FAMILY 35"/>
    <property type="match status" value="1"/>
</dbReference>
<sequence length="373" mass="39034">MRTLSLIVALLGASAASARLEPLRSGKVARGLGVRGGAFQPVQQAVPVPVHSEAKAVRGGGGLPSVDLPLLAYFAFWYLGNYWYNIWNKLALKAAGGKTGFPMTISTLQLGVGVIYALFMWVAPDARSTPSVSMADLWKMLPVGVCAAGAHSASVFALSAGAVSFGQIVKAAEPAFAAVLGSAFYGKTISKGKWMCLIPVIGGVCLASVKELDFAWSALISACVANLFAAIKGNENKKLMDTAGLSDRIGSVGNQFALTTLIAFAVSLPVMLLKEGSKWGEFCELYKSNPVVANNLIFSGLAFYGYNELATLTIKKTNAVTQSVANTAKRVIVIIGSAIVLGESLDPMKLLGCGIGIGGVFLYSLVDTIFPPQ</sequence>
<evidence type="ECO:0000256" key="3">
    <source>
        <dbReference type="ARBA" id="ARBA00022989"/>
    </source>
</evidence>
<dbReference type="InterPro" id="IPR037185">
    <property type="entry name" value="EmrE-like"/>
</dbReference>
<dbReference type="AlphaFoldDB" id="A0A7S2WTT3"/>
<dbReference type="EMBL" id="HBHJ01027694">
    <property type="protein sequence ID" value="CAD9707352.1"/>
    <property type="molecule type" value="Transcribed_RNA"/>
</dbReference>
<evidence type="ECO:0000256" key="2">
    <source>
        <dbReference type="ARBA" id="ARBA00022692"/>
    </source>
</evidence>
<feature type="transmembrane region" description="Helical" evidence="5">
    <location>
        <begin position="215"/>
        <end position="231"/>
    </location>
</feature>
<keyword evidence="3 5" id="KW-1133">Transmembrane helix</keyword>
<keyword evidence="2 5" id="KW-0812">Transmembrane</keyword>
<evidence type="ECO:0000259" key="7">
    <source>
        <dbReference type="Pfam" id="PF03151"/>
    </source>
</evidence>
<accession>A0A7S2WTT3</accession>
<evidence type="ECO:0000256" key="1">
    <source>
        <dbReference type="ARBA" id="ARBA00004141"/>
    </source>
</evidence>
<feature type="signal peptide" evidence="6">
    <location>
        <begin position="1"/>
        <end position="18"/>
    </location>
</feature>
<proteinExistence type="predicted"/>
<protein>
    <recommendedName>
        <fullName evidence="7">Sugar phosphate transporter domain-containing protein</fullName>
    </recommendedName>
</protein>
<evidence type="ECO:0000256" key="4">
    <source>
        <dbReference type="ARBA" id="ARBA00023136"/>
    </source>
</evidence>
<gene>
    <name evidence="8" type="ORF">RMAR1173_LOCUS18343</name>
</gene>
<reference evidence="8" key="1">
    <citation type="submission" date="2021-01" db="EMBL/GenBank/DDBJ databases">
        <authorList>
            <person name="Corre E."/>
            <person name="Pelletier E."/>
            <person name="Niang G."/>
            <person name="Scheremetjew M."/>
            <person name="Finn R."/>
            <person name="Kale V."/>
            <person name="Holt S."/>
            <person name="Cochrane G."/>
            <person name="Meng A."/>
            <person name="Brown T."/>
            <person name="Cohen L."/>
        </authorList>
    </citation>
    <scope>NUCLEOTIDE SEQUENCE</scope>
    <source>
        <strain evidence="8">CCMP1243</strain>
    </source>
</reference>
<dbReference type="InterPro" id="IPR050186">
    <property type="entry name" value="TPT_transporter"/>
</dbReference>
<feature type="domain" description="Sugar phosphate transporter" evidence="7">
    <location>
        <begin position="70"/>
        <end position="364"/>
    </location>
</feature>
<organism evidence="8">
    <name type="scientific">Rhizochromulina marina</name>
    <dbReference type="NCBI Taxonomy" id="1034831"/>
    <lineage>
        <taxon>Eukaryota</taxon>
        <taxon>Sar</taxon>
        <taxon>Stramenopiles</taxon>
        <taxon>Ochrophyta</taxon>
        <taxon>Dictyochophyceae</taxon>
        <taxon>Rhizochromulinales</taxon>
        <taxon>Rhizochromulina</taxon>
    </lineage>
</organism>
<dbReference type="InterPro" id="IPR004853">
    <property type="entry name" value="Sugar_P_trans_dom"/>
</dbReference>
<comment type="subcellular location">
    <subcellularLocation>
        <location evidence="1">Membrane</location>
        <topology evidence="1">Multi-pass membrane protein</topology>
    </subcellularLocation>
</comment>